<dbReference type="AlphaFoldDB" id="A0A1W1X0I1"/>
<evidence type="ECO:0000313" key="1">
    <source>
        <dbReference type="EMBL" id="SMC17476.1"/>
    </source>
</evidence>
<dbReference type="Proteomes" id="UP000192468">
    <property type="component" value="Unassembled WGS sequence"/>
</dbReference>
<keyword evidence="2" id="KW-1185">Reference proteome</keyword>
<gene>
    <name evidence="1" type="ORF">SAMN02745134_00343</name>
</gene>
<dbReference type="EMBL" id="FWXH01000002">
    <property type="protein sequence ID" value="SMC17476.1"/>
    <property type="molecule type" value="Genomic_DNA"/>
</dbReference>
<evidence type="ECO:0000313" key="2">
    <source>
        <dbReference type="Proteomes" id="UP000192468"/>
    </source>
</evidence>
<protein>
    <submittedName>
        <fullName evidence="1">Uncharacterized protein</fullName>
    </submittedName>
</protein>
<dbReference type="STRING" id="1121291.SAMN02745134_00343"/>
<accession>A0A1W1X0I1</accession>
<reference evidence="1 2" key="1">
    <citation type="submission" date="2017-04" db="EMBL/GenBank/DDBJ databases">
        <authorList>
            <person name="Afonso C.L."/>
            <person name="Miller P.J."/>
            <person name="Scott M.A."/>
            <person name="Spackman E."/>
            <person name="Goraichik I."/>
            <person name="Dimitrov K.M."/>
            <person name="Suarez D.L."/>
            <person name="Swayne D.E."/>
        </authorList>
    </citation>
    <scope>NUCLEOTIDE SEQUENCE [LARGE SCALE GENOMIC DNA]</scope>
    <source>
        <strain evidence="1 2">DSM 12555</strain>
    </source>
</reference>
<proteinExistence type="predicted"/>
<sequence>MQMSYFTNYQLKICDKILIDVIKRLENINEIMDDYKKLKNTIGDCNGKLEYKELQCMVQICKLQSKLGNR</sequence>
<name>A0A1W1X0I1_9CLOT</name>
<organism evidence="1 2">
    <name type="scientific">Clostridium acidisoli DSM 12555</name>
    <dbReference type="NCBI Taxonomy" id="1121291"/>
    <lineage>
        <taxon>Bacteria</taxon>
        <taxon>Bacillati</taxon>
        <taxon>Bacillota</taxon>
        <taxon>Clostridia</taxon>
        <taxon>Eubacteriales</taxon>
        <taxon>Clostridiaceae</taxon>
        <taxon>Clostridium</taxon>
    </lineage>
</organism>